<dbReference type="SUPFAM" id="SSF46785">
    <property type="entry name" value="Winged helix' DNA-binding domain"/>
    <property type="match status" value="1"/>
</dbReference>
<dbReference type="InterPro" id="IPR002577">
    <property type="entry name" value="HTH_HxlR"/>
</dbReference>
<dbReference type="EMBL" id="AZGB01000005">
    <property type="protein sequence ID" value="KRM07721.1"/>
    <property type="molecule type" value="Genomic_DNA"/>
</dbReference>
<dbReference type="Proteomes" id="UP000051451">
    <property type="component" value="Unassembled WGS sequence"/>
</dbReference>
<dbReference type="Pfam" id="PF01638">
    <property type="entry name" value="HxlR"/>
    <property type="match status" value="1"/>
</dbReference>
<reference evidence="5 6" key="1">
    <citation type="journal article" date="2015" name="Genome Announc.">
        <title>Expanding the biotechnology potential of lactobacilli through comparative genomics of 213 strains and associated genera.</title>
        <authorList>
            <person name="Sun Z."/>
            <person name="Harris H.M."/>
            <person name="McCann A."/>
            <person name="Guo C."/>
            <person name="Argimon S."/>
            <person name="Zhang W."/>
            <person name="Yang X."/>
            <person name="Jeffery I.B."/>
            <person name="Cooney J.C."/>
            <person name="Kagawa T.F."/>
            <person name="Liu W."/>
            <person name="Song Y."/>
            <person name="Salvetti E."/>
            <person name="Wrobel A."/>
            <person name="Rasinkangas P."/>
            <person name="Parkhill J."/>
            <person name="Rea M.C."/>
            <person name="O'Sullivan O."/>
            <person name="Ritari J."/>
            <person name="Douillard F.P."/>
            <person name="Paul Ross R."/>
            <person name="Yang R."/>
            <person name="Briner A.E."/>
            <person name="Felis G.E."/>
            <person name="de Vos W.M."/>
            <person name="Barrangou R."/>
            <person name="Klaenhammer T.R."/>
            <person name="Caufield P.W."/>
            <person name="Cui Y."/>
            <person name="Zhang H."/>
            <person name="O'Toole P.W."/>
        </authorList>
    </citation>
    <scope>NUCLEOTIDE SEQUENCE [LARGE SCALE GENOMIC DNA]</scope>
    <source>
        <strain evidence="5 6">DSM 18630</strain>
    </source>
</reference>
<keyword evidence="6" id="KW-1185">Reference proteome</keyword>
<dbReference type="PROSITE" id="PS51118">
    <property type="entry name" value="HTH_HXLR"/>
    <property type="match status" value="1"/>
</dbReference>
<comment type="caution">
    <text evidence="5">The sequence shown here is derived from an EMBL/GenBank/DDBJ whole genome shotgun (WGS) entry which is preliminary data.</text>
</comment>
<dbReference type="STRING" id="1423750.FC89_GL000161"/>
<sequence length="109" mass="12590">MSTTKYKLCPKFEKTFGILGKKWNGLIIDVLLTEGSQRFKDLALKVDKCSDRVLVERLRELQDDGLISRQIAADGRPTYQLTQQGEDLRPIMSEIHSWAEKWFSLADCR</sequence>
<keyword evidence="1" id="KW-0805">Transcription regulation</keyword>
<evidence type="ECO:0000256" key="2">
    <source>
        <dbReference type="ARBA" id="ARBA00023125"/>
    </source>
</evidence>
<dbReference type="GO" id="GO:0003677">
    <property type="term" value="F:DNA binding"/>
    <property type="evidence" value="ECO:0007669"/>
    <property type="project" value="UniProtKB-KW"/>
</dbReference>
<keyword evidence="2" id="KW-0238">DNA-binding</keyword>
<dbReference type="InterPro" id="IPR036390">
    <property type="entry name" value="WH_DNA-bd_sf"/>
</dbReference>
<evidence type="ECO:0000256" key="3">
    <source>
        <dbReference type="ARBA" id="ARBA00023163"/>
    </source>
</evidence>
<evidence type="ECO:0000313" key="6">
    <source>
        <dbReference type="Proteomes" id="UP000051451"/>
    </source>
</evidence>
<dbReference type="InterPro" id="IPR036388">
    <property type="entry name" value="WH-like_DNA-bd_sf"/>
</dbReference>
<evidence type="ECO:0000313" key="5">
    <source>
        <dbReference type="EMBL" id="KRM07721.1"/>
    </source>
</evidence>
<dbReference type="Gene3D" id="1.10.10.10">
    <property type="entry name" value="Winged helix-like DNA-binding domain superfamily/Winged helix DNA-binding domain"/>
    <property type="match status" value="1"/>
</dbReference>
<protein>
    <recommendedName>
        <fullName evidence="4">HTH hxlR-type domain-containing protein</fullName>
    </recommendedName>
</protein>
<dbReference type="AlphaFoldDB" id="A0A0R1VXF3"/>
<dbReference type="RefSeq" id="WP_057870961.1">
    <property type="nucleotide sequence ID" value="NZ_AZGB01000005.1"/>
</dbReference>
<dbReference type="PANTHER" id="PTHR33204:SF37">
    <property type="entry name" value="HTH-TYPE TRANSCRIPTIONAL REGULATOR YODB"/>
    <property type="match status" value="1"/>
</dbReference>
<keyword evidence="3" id="KW-0804">Transcription</keyword>
<name>A0A0R1VXF3_9LACO</name>
<evidence type="ECO:0000259" key="4">
    <source>
        <dbReference type="PROSITE" id="PS51118"/>
    </source>
</evidence>
<dbReference type="PANTHER" id="PTHR33204">
    <property type="entry name" value="TRANSCRIPTIONAL REGULATOR, MARR FAMILY"/>
    <property type="match status" value="1"/>
</dbReference>
<gene>
    <name evidence="5" type="ORF">FC89_GL000161</name>
</gene>
<dbReference type="PATRIC" id="fig|1423750.3.peg.162"/>
<dbReference type="OrthoDB" id="9800966at2"/>
<evidence type="ECO:0000256" key="1">
    <source>
        <dbReference type="ARBA" id="ARBA00023015"/>
    </source>
</evidence>
<organism evidence="5 6">
    <name type="scientific">Liquorilactobacillus ghanensis DSM 18630</name>
    <dbReference type="NCBI Taxonomy" id="1423750"/>
    <lineage>
        <taxon>Bacteria</taxon>
        <taxon>Bacillati</taxon>
        <taxon>Bacillota</taxon>
        <taxon>Bacilli</taxon>
        <taxon>Lactobacillales</taxon>
        <taxon>Lactobacillaceae</taxon>
        <taxon>Liquorilactobacillus</taxon>
    </lineage>
</organism>
<feature type="domain" description="HTH hxlR-type" evidence="4">
    <location>
        <begin position="9"/>
        <end position="107"/>
    </location>
</feature>
<proteinExistence type="predicted"/>
<accession>A0A0R1VXF3</accession>
<dbReference type="GeneID" id="98318224"/>